<reference evidence="2 3" key="1">
    <citation type="submission" date="2007-06" db="EMBL/GenBank/DDBJ databases">
        <title>The Genome Sequence of Coccidioides posadasii RMSCC_3488.</title>
        <authorList>
            <consortium name="Coccidioides Genome Resources Consortium"/>
            <consortium name="The Broad Institute Genome Sequencing Platform"/>
            <person name="Henn M.R."/>
            <person name="Sykes S."/>
            <person name="Young S."/>
            <person name="Jaffe D."/>
            <person name="Berlin A."/>
            <person name="Alvarez P."/>
            <person name="Butler J."/>
            <person name="Gnerre S."/>
            <person name="Grabherr M."/>
            <person name="Mauceli E."/>
            <person name="Brockman W."/>
            <person name="Kodira C."/>
            <person name="Alvarado L."/>
            <person name="Zeng Q."/>
            <person name="Crawford M."/>
            <person name="Antoine C."/>
            <person name="Devon K."/>
            <person name="Galgiani J."/>
            <person name="Orsborn K."/>
            <person name="Lewis M.L."/>
            <person name="Nusbaum C."/>
            <person name="Galagan J."/>
            <person name="Birren B."/>
        </authorList>
    </citation>
    <scope>NUCLEOTIDE SEQUENCE [LARGE SCALE GENOMIC DNA]</scope>
    <source>
        <strain evidence="2 3">RMSCC 3488</strain>
    </source>
</reference>
<dbReference type="AlphaFoldDB" id="A0A0J6FAP1"/>
<keyword evidence="1" id="KW-0732">Signal</keyword>
<name>A0A0J6FAP1_COCPO</name>
<reference evidence="3" key="3">
    <citation type="journal article" date="2010" name="Genome Res.">
        <title>Population genomic sequencing of Coccidioides fungi reveals recent hybridization and transposon control.</title>
        <authorList>
            <person name="Neafsey D.E."/>
            <person name="Barker B.M."/>
            <person name="Sharpton T.J."/>
            <person name="Stajich J.E."/>
            <person name="Park D.J."/>
            <person name="Whiston E."/>
            <person name="Hung C.-Y."/>
            <person name="McMahan C."/>
            <person name="White J."/>
            <person name="Sykes S."/>
            <person name="Heiman D."/>
            <person name="Young S."/>
            <person name="Zeng Q."/>
            <person name="Abouelleil A."/>
            <person name="Aftuck L."/>
            <person name="Bessette D."/>
            <person name="Brown A."/>
            <person name="FitzGerald M."/>
            <person name="Lui A."/>
            <person name="Macdonald J.P."/>
            <person name="Priest M."/>
            <person name="Orbach M.J."/>
            <person name="Galgiani J.N."/>
            <person name="Kirkland T.N."/>
            <person name="Cole G.T."/>
            <person name="Birren B.W."/>
            <person name="Henn M.R."/>
            <person name="Taylor J.W."/>
            <person name="Rounsley S.D."/>
        </authorList>
    </citation>
    <scope>NUCLEOTIDE SEQUENCE [LARGE SCALE GENOMIC DNA]</scope>
    <source>
        <strain evidence="3">RMSCC 3488</strain>
    </source>
</reference>
<protein>
    <recommendedName>
        <fullName evidence="4">Carbohydrate-binding domain-containing protein</fullName>
    </recommendedName>
</protein>
<evidence type="ECO:0000313" key="2">
    <source>
        <dbReference type="EMBL" id="KMM66009.1"/>
    </source>
</evidence>
<proteinExistence type="predicted"/>
<dbReference type="SUPFAM" id="SSF49344">
    <property type="entry name" value="CBD9-like"/>
    <property type="match status" value="1"/>
</dbReference>
<dbReference type="VEuPathDB" id="FungiDB:CPAG_02350"/>
<evidence type="ECO:0008006" key="4">
    <source>
        <dbReference type="Google" id="ProtNLM"/>
    </source>
</evidence>
<dbReference type="OrthoDB" id="61321at2759"/>
<dbReference type="Proteomes" id="UP000054567">
    <property type="component" value="Unassembled WGS sequence"/>
</dbReference>
<gene>
    <name evidence="2" type="ORF">CPAG_02350</name>
</gene>
<organism evidence="2 3">
    <name type="scientific">Coccidioides posadasii RMSCC 3488</name>
    <dbReference type="NCBI Taxonomy" id="454284"/>
    <lineage>
        <taxon>Eukaryota</taxon>
        <taxon>Fungi</taxon>
        <taxon>Dikarya</taxon>
        <taxon>Ascomycota</taxon>
        <taxon>Pezizomycotina</taxon>
        <taxon>Eurotiomycetes</taxon>
        <taxon>Eurotiomycetidae</taxon>
        <taxon>Onygenales</taxon>
        <taxon>Onygenaceae</taxon>
        <taxon>Coccidioides</taxon>
    </lineage>
</organism>
<evidence type="ECO:0000256" key="1">
    <source>
        <dbReference type="SAM" id="SignalP"/>
    </source>
</evidence>
<dbReference type="EMBL" id="DS268109">
    <property type="protein sequence ID" value="KMM66009.1"/>
    <property type="molecule type" value="Genomic_DNA"/>
</dbReference>
<accession>A0A0J6FAP1</accession>
<sequence length="231" mass="26379">MHLASILTCLLAATVSVSASPGSERTQKRPSLAVPRCPRKATASFDKSVPEMKAFPNTQVDLCWEPTAFQFTFKAFDETNFYFDPKHRTNDDIWKYEVMEAFIYHGTNDPQTYFEFEVSPNNVTYQTFVYNPSKVRKEGAPFDHFFVSDPAADGFTSITTLDRKAQTWVSEVKIPLALFNVDRPRLSRWRMNFFRTVTSPATYPNQELGAWNSPDVASFHVTPFFGDVILV</sequence>
<reference evidence="3" key="2">
    <citation type="journal article" date="2009" name="Genome Res.">
        <title>Comparative genomic analyses of the human fungal pathogens Coccidioides and their relatives.</title>
        <authorList>
            <person name="Sharpton T.J."/>
            <person name="Stajich J.E."/>
            <person name="Rounsley S.D."/>
            <person name="Gardner M.J."/>
            <person name="Wortman J.R."/>
            <person name="Jordar V.S."/>
            <person name="Maiti R."/>
            <person name="Kodira C.D."/>
            <person name="Neafsey D.E."/>
            <person name="Zeng Q."/>
            <person name="Hung C.-Y."/>
            <person name="McMahan C."/>
            <person name="Muszewska A."/>
            <person name="Grynberg M."/>
            <person name="Mandel M.A."/>
            <person name="Kellner E.M."/>
            <person name="Barker B.M."/>
            <person name="Galgiani J.N."/>
            <person name="Orbach M.J."/>
            <person name="Kirkland T.N."/>
            <person name="Cole G.T."/>
            <person name="Henn M.R."/>
            <person name="Birren B.W."/>
            <person name="Taylor J.W."/>
        </authorList>
    </citation>
    <scope>NUCLEOTIDE SEQUENCE [LARGE SCALE GENOMIC DNA]</scope>
    <source>
        <strain evidence="3">RMSCC 3488</strain>
    </source>
</reference>
<feature type="chain" id="PRO_5005270821" description="Carbohydrate-binding domain-containing protein" evidence="1">
    <location>
        <begin position="20"/>
        <end position="231"/>
    </location>
</feature>
<dbReference type="Gene3D" id="2.60.40.1190">
    <property type="match status" value="1"/>
</dbReference>
<dbReference type="CDD" id="cd09620">
    <property type="entry name" value="CBM9_like_3"/>
    <property type="match status" value="1"/>
</dbReference>
<evidence type="ECO:0000313" key="3">
    <source>
        <dbReference type="Proteomes" id="UP000054567"/>
    </source>
</evidence>
<feature type="signal peptide" evidence="1">
    <location>
        <begin position="1"/>
        <end position="19"/>
    </location>
</feature>